<accession>A0A3G3K161</accession>
<dbReference type="EMBL" id="CP033433">
    <property type="protein sequence ID" value="AYQ74162.1"/>
    <property type="molecule type" value="Genomic_DNA"/>
</dbReference>
<dbReference type="Proteomes" id="UP000269097">
    <property type="component" value="Chromosome"/>
</dbReference>
<dbReference type="KEGG" id="coh:EAV92_17285"/>
<proteinExistence type="predicted"/>
<dbReference type="Gene3D" id="3.40.50.720">
    <property type="entry name" value="NAD(P)-binding Rossmann-like Domain"/>
    <property type="match status" value="1"/>
</dbReference>
<evidence type="ECO:0000313" key="2">
    <source>
        <dbReference type="Proteomes" id="UP000269097"/>
    </source>
</evidence>
<dbReference type="SUPFAM" id="SSF51735">
    <property type="entry name" value="NAD(P)-binding Rossmann-fold domains"/>
    <property type="match status" value="1"/>
</dbReference>
<dbReference type="RefSeq" id="WP_123042244.1">
    <property type="nucleotide sequence ID" value="NZ_CP033433.1"/>
</dbReference>
<evidence type="ECO:0000313" key="1">
    <source>
        <dbReference type="EMBL" id="AYQ74162.1"/>
    </source>
</evidence>
<gene>
    <name evidence="1" type="ORF">EAV92_17285</name>
</gene>
<keyword evidence="2" id="KW-1185">Reference proteome</keyword>
<dbReference type="AlphaFoldDB" id="A0A3G3K161"/>
<sequence length="260" mass="29910">MKGLIGYTGFVGGNLRIQASFDKLYNSRNIREIEGESFELLVCSGAPAVKWKANQEPEADRSNIEILMNHLKKVRCERLVLISTVDVYKSPLEVDEDTPIETDALEPYGKHRRQLETFIAEQFPKVHIIRLPGLFGPGLKKNIIYDFMNENLVQNIDCEHEFQFYNLERLYLDITKVIENDLEIVNFSTEPVSVREVAKHAFDLDFANRTGKARIRYDMKTKFARLLNGGSMDHYLMSKSEQLDQIRDFVNQTGSGDPTK</sequence>
<protein>
    <submittedName>
        <fullName evidence="1">NAD(P)-dependent oxidoreductase</fullName>
    </submittedName>
</protein>
<reference evidence="1 2" key="1">
    <citation type="submission" date="2018-10" db="EMBL/GenBank/DDBJ databases">
        <title>Genome Sequence of Cohnella sp.</title>
        <authorList>
            <person name="Srinivasan S."/>
            <person name="Kim M.K."/>
        </authorList>
    </citation>
    <scope>NUCLEOTIDE SEQUENCE [LARGE SCALE GENOMIC DNA]</scope>
    <source>
        <strain evidence="1 2">18JY8-7</strain>
    </source>
</reference>
<dbReference type="InterPro" id="IPR036291">
    <property type="entry name" value="NAD(P)-bd_dom_sf"/>
</dbReference>
<name>A0A3G3K161_9BACL</name>
<organism evidence="1 2">
    <name type="scientific">Cohnella candidum</name>
    <dbReference type="NCBI Taxonomy" id="2674991"/>
    <lineage>
        <taxon>Bacteria</taxon>
        <taxon>Bacillati</taxon>
        <taxon>Bacillota</taxon>
        <taxon>Bacilli</taxon>
        <taxon>Bacillales</taxon>
        <taxon>Paenibacillaceae</taxon>
        <taxon>Cohnella</taxon>
    </lineage>
</organism>